<accession>A0A7W7LEU0</accession>
<keyword evidence="2" id="KW-1185">Reference proteome</keyword>
<dbReference type="AlphaFoldDB" id="A0A7W7LEU0"/>
<name>A0A7W7LEU0_STRNE</name>
<reference evidence="1 2" key="1">
    <citation type="submission" date="2020-08" db="EMBL/GenBank/DDBJ databases">
        <title>Genomic Encyclopedia of Type Strains, Phase III (KMG-III): the genomes of soil and plant-associated and newly described type strains.</title>
        <authorList>
            <person name="Whitman W."/>
        </authorList>
    </citation>
    <scope>NUCLEOTIDE SEQUENCE [LARGE SCALE GENOMIC DNA]</scope>
    <source>
        <strain evidence="1 2">CECT 3265</strain>
    </source>
</reference>
<organism evidence="1 2">
    <name type="scientific">Streptomyces netropsis</name>
    <name type="common">Streptoverticillium netropsis</name>
    <dbReference type="NCBI Taxonomy" id="55404"/>
    <lineage>
        <taxon>Bacteria</taxon>
        <taxon>Bacillati</taxon>
        <taxon>Actinomycetota</taxon>
        <taxon>Actinomycetes</taxon>
        <taxon>Kitasatosporales</taxon>
        <taxon>Streptomycetaceae</taxon>
        <taxon>Streptomyces</taxon>
    </lineage>
</organism>
<evidence type="ECO:0000313" key="2">
    <source>
        <dbReference type="Proteomes" id="UP000556436"/>
    </source>
</evidence>
<gene>
    <name evidence="1" type="ORF">FHS38_004953</name>
</gene>
<dbReference type="EMBL" id="JACHJG010000011">
    <property type="protein sequence ID" value="MBB4888878.1"/>
    <property type="molecule type" value="Genomic_DNA"/>
</dbReference>
<sequence>MSAAEPLSAEETARIREGIAGAVLGAPDGLAESLEHDPDGFLRLVAATRVGAEESSRLLREAVQGARAAGHSWDTVGRILGVSRQAAQQRFSVKGDSAPSGAGKGIGERRVLTPLTAFDEMQALAEAGVGRWELVDYGPLYHVVEASDRPWEYRRVPFAVGGRHRRMEVEGWIQVGSGSFPWRYYKRPLKTSEGKQP</sequence>
<proteinExistence type="predicted"/>
<dbReference type="RefSeq" id="WP_184736835.1">
    <property type="nucleotide sequence ID" value="NZ_BMRW01000002.1"/>
</dbReference>
<dbReference type="Proteomes" id="UP000556436">
    <property type="component" value="Unassembled WGS sequence"/>
</dbReference>
<protein>
    <submittedName>
        <fullName evidence="1">Uncharacterized protein</fullName>
    </submittedName>
</protein>
<evidence type="ECO:0000313" key="1">
    <source>
        <dbReference type="EMBL" id="MBB4888878.1"/>
    </source>
</evidence>
<comment type="caution">
    <text evidence="1">The sequence shown here is derived from an EMBL/GenBank/DDBJ whole genome shotgun (WGS) entry which is preliminary data.</text>
</comment>